<evidence type="ECO:0000256" key="3">
    <source>
        <dbReference type="ARBA" id="ARBA00022475"/>
    </source>
</evidence>
<dbReference type="PRINTS" id="PR00943">
    <property type="entry name" value="CUATPASE"/>
</dbReference>
<gene>
    <name evidence="14" type="primary">ccoI</name>
    <name evidence="14" type="ORF">GCM10011361_12540</name>
</gene>
<feature type="transmembrane region" description="Helical" evidence="12">
    <location>
        <begin position="411"/>
        <end position="435"/>
    </location>
</feature>
<dbReference type="InterPro" id="IPR001757">
    <property type="entry name" value="P_typ_ATPase"/>
</dbReference>
<dbReference type="InterPro" id="IPR006121">
    <property type="entry name" value="HMA_dom"/>
</dbReference>
<keyword evidence="5 12" id="KW-0812">Transmembrane</keyword>
<evidence type="ECO:0000256" key="9">
    <source>
        <dbReference type="ARBA" id="ARBA00022989"/>
    </source>
</evidence>
<dbReference type="Gene3D" id="3.30.70.100">
    <property type="match status" value="1"/>
</dbReference>
<feature type="transmembrane region" description="Helical" evidence="12">
    <location>
        <begin position="229"/>
        <end position="250"/>
    </location>
</feature>
<feature type="transmembrane region" description="Helical" evidence="12">
    <location>
        <begin position="205"/>
        <end position="223"/>
    </location>
</feature>
<evidence type="ECO:0000256" key="8">
    <source>
        <dbReference type="ARBA" id="ARBA00022967"/>
    </source>
</evidence>
<dbReference type="InterPro" id="IPR023299">
    <property type="entry name" value="ATPase_P-typ_cyto_dom_N"/>
</dbReference>
<dbReference type="Proteomes" id="UP000625780">
    <property type="component" value="Unassembled WGS sequence"/>
</dbReference>
<dbReference type="NCBIfam" id="TIGR01494">
    <property type="entry name" value="ATPase_P-type"/>
    <property type="match status" value="1"/>
</dbReference>
<keyword evidence="7" id="KW-0460">Magnesium</keyword>
<feature type="transmembrane region" description="Helical" evidence="12">
    <location>
        <begin position="703"/>
        <end position="723"/>
    </location>
</feature>
<dbReference type="InterPro" id="IPR008250">
    <property type="entry name" value="ATPase_P-typ_transduc_dom_A_sf"/>
</dbReference>
<dbReference type="PANTHER" id="PTHR43520">
    <property type="entry name" value="ATP7, ISOFORM B"/>
    <property type="match status" value="1"/>
</dbReference>
<evidence type="ECO:0000256" key="11">
    <source>
        <dbReference type="ARBA" id="ARBA00023136"/>
    </source>
</evidence>
<comment type="caution">
    <text evidence="14">The sequence shown here is derived from an EMBL/GenBank/DDBJ whole genome shotgun (WGS) entry which is preliminary data.</text>
</comment>
<evidence type="ECO:0000256" key="2">
    <source>
        <dbReference type="ARBA" id="ARBA00022448"/>
    </source>
</evidence>
<dbReference type="Gene3D" id="2.70.150.10">
    <property type="entry name" value="Calcium-transporting ATPase, cytoplasmic transduction domain A"/>
    <property type="match status" value="1"/>
</dbReference>
<dbReference type="InterPro" id="IPR036163">
    <property type="entry name" value="HMA_dom_sf"/>
</dbReference>
<keyword evidence="11 12" id="KW-0472">Membrane</keyword>
<dbReference type="Pfam" id="PF00122">
    <property type="entry name" value="E1-E2_ATPase"/>
    <property type="match status" value="1"/>
</dbReference>
<organism evidence="14 15">
    <name type="scientific">Muriicola marianensis</name>
    <dbReference type="NCBI Taxonomy" id="1324801"/>
    <lineage>
        <taxon>Bacteria</taxon>
        <taxon>Pseudomonadati</taxon>
        <taxon>Bacteroidota</taxon>
        <taxon>Flavobacteriia</taxon>
        <taxon>Flavobacteriales</taxon>
        <taxon>Flavobacteriaceae</taxon>
        <taxon>Muriicola</taxon>
    </lineage>
</organism>
<dbReference type="Gene3D" id="3.40.1110.10">
    <property type="entry name" value="Calcium-transporting ATPase, cytoplasmic domain N"/>
    <property type="match status" value="1"/>
</dbReference>
<keyword evidence="4" id="KW-0597">Phosphoprotein</keyword>
<keyword evidence="8" id="KW-1278">Translocase</keyword>
<dbReference type="InterPro" id="IPR036412">
    <property type="entry name" value="HAD-like_sf"/>
</dbReference>
<feature type="transmembrane region" description="Helical" evidence="12">
    <location>
        <begin position="729"/>
        <end position="754"/>
    </location>
</feature>
<dbReference type="SUPFAM" id="SSF81653">
    <property type="entry name" value="Calcium ATPase, transduction domain A"/>
    <property type="match status" value="1"/>
</dbReference>
<keyword evidence="6" id="KW-0479">Metal-binding</keyword>
<keyword evidence="9 12" id="KW-1133">Transmembrane helix</keyword>
<keyword evidence="3" id="KW-1003">Cell membrane</keyword>
<keyword evidence="10" id="KW-0406">Ion transport</keyword>
<evidence type="ECO:0000256" key="7">
    <source>
        <dbReference type="ARBA" id="ARBA00022842"/>
    </source>
</evidence>
<evidence type="ECO:0000256" key="5">
    <source>
        <dbReference type="ARBA" id="ARBA00022692"/>
    </source>
</evidence>
<dbReference type="PROSITE" id="PS50846">
    <property type="entry name" value="HMA_2"/>
    <property type="match status" value="1"/>
</dbReference>
<dbReference type="Pfam" id="PF00702">
    <property type="entry name" value="Hydrolase"/>
    <property type="match status" value="1"/>
</dbReference>
<evidence type="ECO:0000256" key="12">
    <source>
        <dbReference type="SAM" id="Phobius"/>
    </source>
</evidence>
<feature type="transmembrane region" description="Helical" evidence="12">
    <location>
        <begin position="174"/>
        <end position="193"/>
    </location>
</feature>
<dbReference type="PRINTS" id="PR00119">
    <property type="entry name" value="CATATPASE"/>
</dbReference>
<evidence type="ECO:0000256" key="1">
    <source>
        <dbReference type="ARBA" id="ARBA00004651"/>
    </source>
</evidence>
<sequence>MYEIFDSNDLRYYYDLQSAAGITPNYTPGKFDFLGEPEIAEQLLEFNDGRHGIINLYIPTMHCSSCIWVLENLQKLAPGIVQSQVDFPKKTVRITFNTDEVSLKDIAILLARIGYEPTISLADSGRKEKTEDKKLIYQLGVAGFAFGNIMFLSFPEYFEVEEFWLEQYKVLFRWLMFAFSLPVVFYAGQDYLISAYKGLRSKFMNIDVPIALGILVLFIRSTLEITFDWGSGFFDSLSGLVFFLLLGKYFQKRTYSFLSFERDYKSYFPVAVTRIDQQGREEIVQVNRVIKGDRLLIRHGEIIPVDGVLETGDAEIDYSFVTGEARPVNITKGEKLFAGGKQLRGPIELLATENVSQSYLTRLWSHSVFGEKSESKFKTLTDRIGKSFTLAVLTIALVSGLYWAFTDPAVIWNVVTAVLIIACPCAIALAAPFTMGNMLRIFGKRKFYLKDAVVIEKLATIDTVIFDKTGTLSTRRYDQIEYEGNELSPREKSLLKSTLRASNHPLSRSLYNMLKEQDITVLDSYEEHMGQGLYGSKGDASIKIGSSEFVDNCTSATPDKSVVHLSTNEQYRGHFILHSQYRDGVSQLMSELGEQMEIGVLSGDHEGERNRLEALLPNLTPMYFNQSPEDKLFFVRSLQDSGKKVMMVGDGLNDAGALAQSDVGIALSEDINVFSPACDGILDASKFKFLGTYVDASKQAMRIVKISFVLSLFYNLIGLYFAVTGQLMPVVAAILMPLSSISIVAFTTLATNWAGRKIK</sequence>
<feature type="transmembrane region" description="Helical" evidence="12">
    <location>
        <begin position="135"/>
        <end position="154"/>
    </location>
</feature>
<dbReference type="Pfam" id="PF00403">
    <property type="entry name" value="HMA"/>
    <property type="match status" value="1"/>
</dbReference>
<evidence type="ECO:0000259" key="13">
    <source>
        <dbReference type="PROSITE" id="PS50846"/>
    </source>
</evidence>
<dbReference type="EMBL" id="BMFH01000001">
    <property type="protein sequence ID" value="GGD47265.1"/>
    <property type="molecule type" value="Genomic_DNA"/>
</dbReference>
<proteinExistence type="predicted"/>
<dbReference type="SUPFAM" id="SSF56784">
    <property type="entry name" value="HAD-like"/>
    <property type="match status" value="1"/>
</dbReference>
<name>A0ABQ1QWQ9_9FLAO</name>
<feature type="domain" description="HMA" evidence="13">
    <location>
        <begin position="52"/>
        <end position="118"/>
    </location>
</feature>
<dbReference type="Gene3D" id="3.40.50.1000">
    <property type="entry name" value="HAD superfamily/HAD-like"/>
    <property type="match status" value="1"/>
</dbReference>
<dbReference type="SUPFAM" id="SSF55008">
    <property type="entry name" value="HMA, heavy metal-associated domain"/>
    <property type="match status" value="1"/>
</dbReference>
<evidence type="ECO:0000313" key="14">
    <source>
        <dbReference type="EMBL" id="GGD47265.1"/>
    </source>
</evidence>
<reference evidence="15" key="1">
    <citation type="journal article" date="2019" name="Int. J. Syst. Evol. Microbiol.">
        <title>The Global Catalogue of Microorganisms (GCM) 10K type strain sequencing project: providing services to taxonomists for standard genome sequencing and annotation.</title>
        <authorList>
            <consortium name="The Broad Institute Genomics Platform"/>
            <consortium name="The Broad Institute Genome Sequencing Center for Infectious Disease"/>
            <person name="Wu L."/>
            <person name="Ma J."/>
        </authorList>
    </citation>
    <scope>NUCLEOTIDE SEQUENCE [LARGE SCALE GENOMIC DNA]</scope>
    <source>
        <strain evidence="15">CGMCC 1.12606</strain>
    </source>
</reference>
<keyword evidence="15" id="KW-1185">Reference proteome</keyword>
<evidence type="ECO:0000256" key="4">
    <source>
        <dbReference type="ARBA" id="ARBA00022553"/>
    </source>
</evidence>
<dbReference type="PANTHER" id="PTHR43520:SF5">
    <property type="entry name" value="CATION-TRANSPORTING P-TYPE ATPASE-RELATED"/>
    <property type="match status" value="1"/>
</dbReference>
<dbReference type="InterPro" id="IPR023214">
    <property type="entry name" value="HAD_sf"/>
</dbReference>
<accession>A0ABQ1QWQ9</accession>
<evidence type="ECO:0000256" key="6">
    <source>
        <dbReference type="ARBA" id="ARBA00022723"/>
    </source>
</evidence>
<dbReference type="CDD" id="cd00371">
    <property type="entry name" value="HMA"/>
    <property type="match status" value="1"/>
</dbReference>
<dbReference type="InterPro" id="IPR059000">
    <property type="entry name" value="ATPase_P-type_domA"/>
</dbReference>
<comment type="subcellular location">
    <subcellularLocation>
        <location evidence="1">Cell membrane</location>
        <topology evidence="1">Multi-pass membrane protein</topology>
    </subcellularLocation>
</comment>
<protein>
    <submittedName>
        <fullName evidence="14">ATPase</fullName>
    </submittedName>
</protein>
<evidence type="ECO:0000256" key="10">
    <source>
        <dbReference type="ARBA" id="ARBA00023065"/>
    </source>
</evidence>
<keyword evidence="2" id="KW-0813">Transport</keyword>
<evidence type="ECO:0000313" key="15">
    <source>
        <dbReference type="Proteomes" id="UP000625780"/>
    </source>
</evidence>
<feature type="transmembrane region" description="Helical" evidence="12">
    <location>
        <begin position="388"/>
        <end position="405"/>
    </location>
</feature>